<accession>A0A9P8TLB2</accession>
<keyword evidence="2" id="KW-1185">Reference proteome</keyword>
<sequence>MAAGASTNLWETTTFSTWSPKISFKDLAKDSNSASSFSLCAFSSSVSSNSKSLVMSTNFLSSNSFNWVKAYSSIGSTKNKTSKFLAFKMSKNGDFSTAFKDSPVM</sequence>
<gene>
    <name evidence="1" type="ORF">WICPIJ_006536</name>
</gene>
<dbReference type="AlphaFoldDB" id="A0A9P8TLB2"/>
<reference evidence="1" key="2">
    <citation type="submission" date="2021-01" db="EMBL/GenBank/DDBJ databases">
        <authorList>
            <person name="Schikora-Tamarit M.A."/>
        </authorList>
    </citation>
    <scope>NUCLEOTIDE SEQUENCE</scope>
    <source>
        <strain evidence="1">CBS2887</strain>
    </source>
</reference>
<evidence type="ECO:0000313" key="2">
    <source>
        <dbReference type="Proteomes" id="UP000774326"/>
    </source>
</evidence>
<dbReference type="Proteomes" id="UP000774326">
    <property type="component" value="Unassembled WGS sequence"/>
</dbReference>
<protein>
    <submittedName>
        <fullName evidence="1">Uncharacterized protein</fullName>
    </submittedName>
</protein>
<evidence type="ECO:0000313" key="1">
    <source>
        <dbReference type="EMBL" id="KAH3682506.1"/>
    </source>
</evidence>
<organism evidence="1 2">
    <name type="scientific">Wickerhamomyces pijperi</name>
    <name type="common">Yeast</name>
    <name type="synonym">Pichia pijperi</name>
    <dbReference type="NCBI Taxonomy" id="599730"/>
    <lineage>
        <taxon>Eukaryota</taxon>
        <taxon>Fungi</taxon>
        <taxon>Dikarya</taxon>
        <taxon>Ascomycota</taxon>
        <taxon>Saccharomycotina</taxon>
        <taxon>Saccharomycetes</taxon>
        <taxon>Phaffomycetales</taxon>
        <taxon>Wickerhamomycetaceae</taxon>
        <taxon>Wickerhamomyces</taxon>
    </lineage>
</organism>
<proteinExistence type="predicted"/>
<comment type="caution">
    <text evidence="1">The sequence shown here is derived from an EMBL/GenBank/DDBJ whole genome shotgun (WGS) entry which is preliminary data.</text>
</comment>
<name>A0A9P8TLB2_WICPI</name>
<dbReference type="EMBL" id="JAEUBG010003672">
    <property type="protein sequence ID" value="KAH3682506.1"/>
    <property type="molecule type" value="Genomic_DNA"/>
</dbReference>
<reference evidence="1" key="1">
    <citation type="journal article" date="2021" name="Open Biol.">
        <title>Shared evolutionary footprints suggest mitochondrial oxidative damage underlies multiple complex I losses in fungi.</title>
        <authorList>
            <person name="Schikora-Tamarit M.A."/>
            <person name="Marcet-Houben M."/>
            <person name="Nosek J."/>
            <person name="Gabaldon T."/>
        </authorList>
    </citation>
    <scope>NUCLEOTIDE SEQUENCE</scope>
    <source>
        <strain evidence="1">CBS2887</strain>
    </source>
</reference>